<dbReference type="EMBL" id="PYSW02000013">
    <property type="protein sequence ID" value="KAG2387224.1"/>
    <property type="molecule type" value="Genomic_DNA"/>
</dbReference>
<keyword evidence="2" id="KW-0472">Membrane</keyword>
<sequence>MFNKLRNKLGSSSFSKQDHERKDKIMNHDERQKPEIIPKMEINDDDWASIPVPTEDDHQIHQDEHNNYEVLFREVEDQPTVSNFSRRKRIFIDENDDLNTMTATIPFKENHSIVNQVQHLENDDEITMTYLPQQQKNLQDEFHKKKLGQLVKDKYNDDFNDGWNTSSDEENNDPWMDDDFAIAQPTSTTTTQMIHHHHVEQRHTSVLDPSIRLWNANAKPMWTSDVFFSVYAFLDDIFDMIHLSRVCRESYKAFRDPYLWRNEIENRKIRKLGFKKEESENGDIECLDVIYAYCKELMEYKMTKLRREGENEKGTYIQEQNKLKEEKKQALQQRHTAGLAVTGIISLILICFSISRMFFFLIAYFLFSAAVVGVLLAVNTSFQMRFKKQQLMMLNIVIAVISFVLFQVEELNFLFMILGAVAFSYWITFKFIVTSEHSIQHEFLVKQRRLFQSMSNIDDKYCKKIRELQEIAKRIPTASQDSKKKKPLTCSTTTNSEKRLSKCTVQ</sequence>
<feature type="region of interest" description="Disordered" evidence="1">
    <location>
        <begin position="1"/>
        <end position="53"/>
    </location>
</feature>
<feature type="compositionally biased region" description="Basic and acidic residues" evidence="1">
    <location>
        <begin position="16"/>
        <end position="42"/>
    </location>
</feature>
<evidence type="ECO:0000313" key="3">
    <source>
        <dbReference type="EMBL" id="KAG2387224.1"/>
    </source>
</evidence>
<feature type="transmembrane region" description="Helical" evidence="2">
    <location>
        <begin position="361"/>
        <end position="379"/>
    </location>
</feature>
<feature type="transmembrane region" description="Helical" evidence="2">
    <location>
        <begin position="391"/>
        <end position="408"/>
    </location>
</feature>
<feature type="transmembrane region" description="Helical" evidence="2">
    <location>
        <begin position="414"/>
        <end position="433"/>
    </location>
</feature>
<proteinExistence type="predicted"/>
<accession>A0AA88GW40</accession>
<gene>
    <name evidence="3" type="ORF">C9374_001556</name>
</gene>
<evidence type="ECO:0000313" key="4">
    <source>
        <dbReference type="Proteomes" id="UP000816034"/>
    </source>
</evidence>
<evidence type="ECO:0008006" key="5">
    <source>
        <dbReference type="Google" id="ProtNLM"/>
    </source>
</evidence>
<dbReference type="AlphaFoldDB" id="A0AA88GW40"/>
<keyword evidence="2" id="KW-1133">Transmembrane helix</keyword>
<dbReference type="RefSeq" id="XP_044551216.1">
    <property type="nucleotide sequence ID" value="XM_044690876.1"/>
</dbReference>
<keyword evidence="2" id="KW-0812">Transmembrane</keyword>
<name>A0AA88GW40_NAELO</name>
<organism evidence="3 4">
    <name type="scientific">Naegleria lovaniensis</name>
    <name type="common">Amoeba</name>
    <dbReference type="NCBI Taxonomy" id="51637"/>
    <lineage>
        <taxon>Eukaryota</taxon>
        <taxon>Discoba</taxon>
        <taxon>Heterolobosea</taxon>
        <taxon>Tetramitia</taxon>
        <taxon>Eutetramitia</taxon>
        <taxon>Vahlkampfiidae</taxon>
        <taxon>Naegleria</taxon>
    </lineage>
</organism>
<evidence type="ECO:0000256" key="2">
    <source>
        <dbReference type="SAM" id="Phobius"/>
    </source>
</evidence>
<dbReference type="GeneID" id="68094012"/>
<comment type="caution">
    <text evidence="3">The sequence shown here is derived from an EMBL/GenBank/DDBJ whole genome shotgun (WGS) entry which is preliminary data.</text>
</comment>
<reference evidence="3 4" key="1">
    <citation type="journal article" date="2018" name="BMC Genomics">
        <title>The genome of Naegleria lovaniensis, the basis for a comparative approach to unravel pathogenicity factors of the human pathogenic amoeba N. fowleri.</title>
        <authorList>
            <person name="Liechti N."/>
            <person name="Schurch N."/>
            <person name="Bruggmann R."/>
            <person name="Wittwer M."/>
        </authorList>
    </citation>
    <scope>NUCLEOTIDE SEQUENCE [LARGE SCALE GENOMIC DNA]</scope>
    <source>
        <strain evidence="3 4">ATCC 30569</strain>
    </source>
</reference>
<protein>
    <recommendedName>
        <fullName evidence="5">F-box domain-containing protein</fullName>
    </recommendedName>
</protein>
<keyword evidence="4" id="KW-1185">Reference proteome</keyword>
<dbReference type="Proteomes" id="UP000816034">
    <property type="component" value="Unassembled WGS sequence"/>
</dbReference>
<evidence type="ECO:0000256" key="1">
    <source>
        <dbReference type="SAM" id="MobiDB-lite"/>
    </source>
</evidence>
<feature type="region of interest" description="Disordered" evidence="1">
    <location>
        <begin position="478"/>
        <end position="506"/>
    </location>
</feature>